<dbReference type="GO" id="GO:0004674">
    <property type="term" value="F:protein serine/threonine kinase activity"/>
    <property type="evidence" value="ECO:0007669"/>
    <property type="project" value="TreeGrafter"/>
</dbReference>
<dbReference type="Pfam" id="PF01471">
    <property type="entry name" value="PG_binding_1"/>
    <property type="match status" value="2"/>
</dbReference>
<dbReference type="Pfam" id="PF01346">
    <property type="entry name" value="FKBP_N"/>
    <property type="match status" value="1"/>
</dbReference>
<keyword evidence="6" id="KW-0418">Kinase</keyword>
<dbReference type="SMART" id="SM00220">
    <property type="entry name" value="S_TKc"/>
    <property type="match status" value="1"/>
</dbReference>
<dbReference type="InterPro" id="IPR002477">
    <property type="entry name" value="Peptidoglycan-bd-like"/>
</dbReference>
<evidence type="ECO:0000313" key="13">
    <source>
        <dbReference type="Proteomes" id="UP000066624"/>
    </source>
</evidence>
<dbReference type="InterPro" id="IPR036366">
    <property type="entry name" value="PGBDSf"/>
</dbReference>
<dbReference type="PANTHER" id="PTHR43289">
    <property type="entry name" value="MITOGEN-ACTIVATED PROTEIN KINASE KINASE KINASE 20-RELATED"/>
    <property type="match status" value="1"/>
</dbReference>
<dbReference type="InterPro" id="IPR001179">
    <property type="entry name" value="PPIase_FKBP_dom"/>
</dbReference>
<sequence>MTSIGRYTILKRLGGGGFGEVFLGEDPQIGRQVAIKVFKPKDENLIAFATSSDEEGLEILRSRFLNEARILASLENARHIVNVLDFGETEDGTPYYVMPYLPHSLAEELGKDVFDALAVQELPTVQRPRALPMAQALDWIEQVLVGLSAAHARGLIHRDLKPSNLMLTDERELRIVDFGIAKAPDGQHSTVSQLGLGSRNYMAPEQRESAKHVDARADVYAVGVVAYRMLTGKLPIGRFADPNVAVPALGQAMNDLLLAMIDTDRSRRPEDGTAALERFKLARASVGEDHGESDTGTWVGEGEASARDELKPLRARIAEVIGENGRIPDHEREGLLALASIADLSEQELDSLIEDVIKADRALAAKSRLVTTLARRIQARKGALDARAIESLDAAASAVDWDRGKLQGLMEVLVDELGLPSVRSNADRETKSKNQASRPLPLRGIAAVLVAVLVLGAGGWGMIHWREGQKMNAAAEQDWQLAQDSDTIAAYEGFIEAWPEARAVSRARERIAELQAQGQSIVGQVQDYLNRLDYRVPSSGSLDPRTESAIRSFEEVQGLPVAGVADEVLLEALQAEYRERDNAAWAEAGQANTEQAYAAYREAFPQGQHIGEVASRVEAARQARLAAEAEAQAAAERRRQEIAAAEAAAAARRVLISSIQRELARLGRPISVDGELGPGTVGQIRAFEAAADRPVTGEATSELLALLSATETWPADQGLSRTGTRSSILAQGAQLVQTWLEERAVTSLTGESQRLGYVIGVDVGASLRNQDLNIRIEFLAVGLMTRLQEEQLWISIEDATEIRQDFIDLQGAGEAYEDTQQLSYVIGMDIAGSLKDQELEFDSKTLIGGIVDAFSNSTTLISQSQIDAERERFMERRRVSLAQSSSSNLTSGQEFLNSNSLRSGVRTTSSGLQYEVLRQGRGRRPGATDRVRVHYVGQLTNGNEFDNSYSRGEPATFELNQVIQGWQEGLQLMREGSKYRFFVPPDLAYGDQSVGSIEANSVLIFEVELLDVE</sequence>
<name>A0A0K0XUZ6_9GAMM</name>
<accession>A0A0K0XUZ6</accession>
<evidence type="ECO:0000256" key="6">
    <source>
        <dbReference type="ARBA" id="ARBA00022777"/>
    </source>
</evidence>
<dbReference type="InterPro" id="IPR000719">
    <property type="entry name" value="Prot_kinase_dom"/>
</dbReference>
<dbReference type="Gene3D" id="1.10.510.10">
    <property type="entry name" value="Transferase(Phosphotransferase) domain 1"/>
    <property type="match status" value="1"/>
</dbReference>
<dbReference type="KEGG" id="wma:WM2015_1071"/>
<dbReference type="InterPro" id="IPR036365">
    <property type="entry name" value="PGBD-like_sf"/>
</dbReference>
<evidence type="ECO:0000256" key="5">
    <source>
        <dbReference type="ARBA" id="ARBA00022741"/>
    </source>
</evidence>
<dbReference type="CDD" id="cd14014">
    <property type="entry name" value="STKc_PknB_like"/>
    <property type="match status" value="1"/>
</dbReference>
<dbReference type="PANTHER" id="PTHR43289:SF6">
    <property type="entry name" value="SERINE_THREONINE-PROTEIN KINASE NEKL-3"/>
    <property type="match status" value="1"/>
</dbReference>
<keyword evidence="9 10" id="KW-0413">Isomerase</keyword>
<organism evidence="12 13">
    <name type="scientific">Wenzhouxiangella marina</name>
    <dbReference type="NCBI Taxonomy" id="1579979"/>
    <lineage>
        <taxon>Bacteria</taxon>
        <taxon>Pseudomonadati</taxon>
        <taxon>Pseudomonadota</taxon>
        <taxon>Gammaproteobacteria</taxon>
        <taxon>Chromatiales</taxon>
        <taxon>Wenzhouxiangellaceae</taxon>
        <taxon>Wenzhouxiangella</taxon>
    </lineage>
</organism>
<dbReference type="Gene3D" id="3.10.50.40">
    <property type="match status" value="1"/>
</dbReference>
<evidence type="ECO:0000256" key="10">
    <source>
        <dbReference type="PROSITE-ProRule" id="PRU00277"/>
    </source>
</evidence>
<evidence type="ECO:0000256" key="2">
    <source>
        <dbReference type="ARBA" id="ARBA00006577"/>
    </source>
</evidence>
<keyword evidence="8 10" id="KW-0697">Rotamase</keyword>
<dbReference type="EC" id="5.2.1.8" evidence="3 10"/>
<evidence type="ECO:0000256" key="8">
    <source>
        <dbReference type="ARBA" id="ARBA00023110"/>
    </source>
</evidence>
<dbReference type="InterPro" id="IPR000774">
    <property type="entry name" value="PPIase_FKBP_N"/>
</dbReference>
<dbReference type="Gene3D" id="3.30.200.20">
    <property type="entry name" value="Phosphorylase Kinase, domain 1"/>
    <property type="match status" value="1"/>
</dbReference>
<gene>
    <name evidence="12" type="ORF">WM2015_1071</name>
</gene>
<evidence type="ECO:0000256" key="4">
    <source>
        <dbReference type="ARBA" id="ARBA00022679"/>
    </source>
</evidence>
<comment type="similarity">
    <text evidence="2">Belongs to the FKBP-type PPIase family.</text>
</comment>
<dbReference type="Pfam" id="PF00069">
    <property type="entry name" value="Pkinase"/>
    <property type="match status" value="1"/>
</dbReference>
<dbReference type="Gene3D" id="1.10.101.10">
    <property type="entry name" value="PGBD-like superfamily/PGBD"/>
    <property type="match status" value="1"/>
</dbReference>
<evidence type="ECO:0000256" key="9">
    <source>
        <dbReference type="ARBA" id="ARBA00023235"/>
    </source>
</evidence>
<dbReference type="SUPFAM" id="SSF54534">
    <property type="entry name" value="FKBP-like"/>
    <property type="match status" value="1"/>
</dbReference>
<dbReference type="InterPro" id="IPR008271">
    <property type="entry name" value="Ser/Thr_kinase_AS"/>
</dbReference>
<dbReference type="Pfam" id="PF00254">
    <property type="entry name" value="FKBP_C"/>
    <property type="match status" value="1"/>
</dbReference>
<dbReference type="Gene3D" id="1.10.287.460">
    <property type="entry name" value="Peptidyl-prolyl cis-trans isomerase, FKBP-type, N-terminal domain"/>
    <property type="match status" value="2"/>
</dbReference>
<protein>
    <recommendedName>
        <fullName evidence="3 10">peptidylprolyl isomerase</fullName>
        <ecNumber evidence="3 10">5.2.1.8</ecNumber>
    </recommendedName>
</protein>
<dbReference type="FunFam" id="3.10.50.40:FF:000006">
    <property type="entry name" value="Peptidyl-prolyl cis-trans isomerase"/>
    <property type="match status" value="1"/>
</dbReference>
<dbReference type="SUPFAM" id="SSF47090">
    <property type="entry name" value="PGBD-like"/>
    <property type="match status" value="2"/>
</dbReference>
<dbReference type="RefSeq" id="WP_049725085.1">
    <property type="nucleotide sequence ID" value="NZ_CP012154.1"/>
</dbReference>
<feature type="binding site" evidence="11">
    <location>
        <position position="36"/>
    </location>
    <ligand>
        <name>ATP</name>
        <dbReference type="ChEBI" id="CHEBI:30616"/>
    </ligand>
</feature>
<dbReference type="STRING" id="1579979.WM2015_1071"/>
<dbReference type="AlphaFoldDB" id="A0A0K0XUZ6"/>
<keyword evidence="7 11" id="KW-0067">ATP-binding</keyword>
<dbReference type="SUPFAM" id="SSF56112">
    <property type="entry name" value="Protein kinase-like (PK-like)"/>
    <property type="match status" value="1"/>
</dbReference>
<evidence type="ECO:0000256" key="3">
    <source>
        <dbReference type="ARBA" id="ARBA00013194"/>
    </source>
</evidence>
<dbReference type="InterPro" id="IPR046357">
    <property type="entry name" value="PPIase_dom_sf"/>
</dbReference>
<dbReference type="PROSITE" id="PS00107">
    <property type="entry name" value="PROTEIN_KINASE_ATP"/>
    <property type="match status" value="1"/>
</dbReference>
<dbReference type="PROSITE" id="PS50011">
    <property type="entry name" value="PROTEIN_KINASE_DOM"/>
    <property type="match status" value="1"/>
</dbReference>
<dbReference type="InterPro" id="IPR036944">
    <property type="entry name" value="PPIase_FKBP_N_sf"/>
</dbReference>
<reference evidence="12 13" key="1">
    <citation type="submission" date="2015-07" db="EMBL/GenBank/DDBJ databases">
        <authorList>
            <person name="Noorani M."/>
        </authorList>
    </citation>
    <scope>NUCLEOTIDE SEQUENCE [LARGE SCALE GENOMIC DNA]</scope>
    <source>
        <strain evidence="12 13">KCTC 42284</strain>
    </source>
</reference>
<dbReference type="InterPro" id="IPR017441">
    <property type="entry name" value="Protein_kinase_ATP_BS"/>
</dbReference>
<dbReference type="EMBL" id="CP012154">
    <property type="protein sequence ID" value="AKS41447.1"/>
    <property type="molecule type" value="Genomic_DNA"/>
</dbReference>
<evidence type="ECO:0000256" key="7">
    <source>
        <dbReference type="ARBA" id="ARBA00022840"/>
    </source>
</evidence>
<proteinExistence type="inferred from homology"/>
<evidence type="ECO:0000256" key="11">
    <source>
        <dbReference type="PROSITE-ProRule" id="PRU10141"/>
    </source>
</evidence>
<dbReference type="GO" id="GO:0005524">
    <property type="term" value="F:ATP binding"/>
    <property type="evidence" value="ECO:0007669"/>
    <property type="project" value="UniProtKB-UniRule"/>
</dbReference>
<keyword evidence="5 11" id="KW-0547">Nucleotide-binding</keyword>
<dbReference type="PROSITE" id="PS50059">
    <property type="entry name" value="FKBP_PPIASE"/>
    <property type="match status" value="1"/>
</dbReference>
<comment type="catalytic activity">
    <reaction evidence="1 10">
        <text>[protein]-peptidylproline (omega=180) = [protein]-peptidylproline (omega=0)</text>
        <dbReference type="Rhea" id="RHEA:16237"/>
        <dbReference type="Rhea" id="RHEA-COMP:10747"/>
        <dbReference type="Rhea" id="RHEA-COMP:10748"/>
        <dbReference type="ChEBI" id="CHEBI:83833"/>
        <dbReference type="ChEBI" id="CHEBI:83834"/>
        <dbReference type="EC" id="5.2.1.8"/>
    </reaction>
</comment>
<keyword evidence="13" id="KW-1185">Reference proteome</keyword>
<keyword evidence="4" id="KW-0808">Transferase</keyword>
<dbReference type="GO" id="GO:0003755">
    <property type="term" value="F:peptidyl-prolyl cis-trans isomerase activity"/>
    <property type="evidence" value="ECO:0007669"/>
    <property type="project" value="UniProtKB-KW"/>
</dbReference>
<dbReference type="InterPro" id="IPR011009">
    <property type="entry name" value="Kinase-like_dom_sf"/>
</dbReference>
<evidence type="ECO:0000313" key="12">
    <source>
        <dbReference type="EMBL" id="AKS41447.1"/>
    </source>
</evidence>
<dbReference type="Proteomes" id="UP000066624">
    <property type="component" value="Chromosome"/>
</dbReference>
<dbReference type="PATRIC" id="fig|1579979.3.peg.1094"/>
<dbReference type="PROSITE" id="PS00108">
    <property type="entry name" value="PROTEIN_KINASE_ST"/>
    <property type="match status" value="1"/>
</dbReference>
<evidence type="ECO:0000256" key="1">
    <source>
        <dbReference type="ARBA" id="ARBA00000971"/>
    </source>
</evidence>
<dbReference type="GO" id="GO:0006457">
    <property type="term" value="P:protein folding"/>
    <property type="evidence" value="ECO:0007669"/>
    <property type="project" value="InterPro"/>
</dbReference>